<protein>
    <submittedName>
        <fullName evidence="3">LysM peptidoglycan-binding domain-containing protein</fullName>
    </submittedName>
</protein>
<name>A0A2S0MMH5_9RHOB</name>
<reference evidence="4" key="1">
    <citation type="submission" date="2018-03" db="EMBL/GenBank/DDBJ databases">
        <title>Genomic analysis of the strain SH-1 isolated from shrimp intestine.</title>
        <authorList>
            <person name="Kim Y.-S."/>
            <person name="Kim S.-E."/>
            <person name="Kim K.-H."/>
        </authorList>
    </citation>
    <scope>NUCLEOTIDE SEQUENCE [LARGE SCALE GENOMIC DNA]</scope>
    <source>
        <strain evidence="4">SH-1</strain>
    </source>
</reference>
<evidence type="ECO:0000313" key="4">
    <source>
        <dbReference type="Proteomes" id="UP000237655"/>
    </source>
</evidence>
<sequence length="281" mass="31499">MPATSYTIKRGDTLSGIARKYGLKGWKDIYEAPENKKFKKDNPDPNKISPGGKLFVPPSPKTVKNIHKKDMPRMSISVDATKALIFVQQKWEYTFVTQKGVSKWTGKEKKDFHNAADKAIWARWSGKYKITCSGTSDFARVYKDTVFDVSFDIKYVKSGGHWKVTVTKVPKGSKSPTSSVDWNKQTINLDSEDTKLKDLQGTGKKDDKQSPFAHEFGHAVGNSKYGPAGHGDEYKKSSAHFADKASMMNIGNKLKKRHADHLIMELNKMIKNTTFSVKSVG</sequence>
<dbReference type="Proteomes" id="UP000237655">
    <property type="component" value="Chromosome"/>
</dbReference>
<evidence type="ECO:0000313" key="3">
    <source>
        <dbReference type="EMBL" id="AVO37084.1"/>
    </source>
</evidence>
<gene>
    <name evidence="3" type="ORF">C6Y53_04770</name>
</gene>
<proteinExistence type="predicted"/>
<accession>A0A2S0MMH5</accession>
<dbReference type="RefSeq" id="WP_106471398.1">
    <property type="nucleotide sequence ID" value="NZ_CP027665.1"/>
</dbReference>
<dbReference type="AlphaFoldDB" id="A0A2S0MMH5"/>
<feature type="domain" description="LysM" evidence="2">
    <location>
        <begin position="4"/>
        <end position="56"/>
    </location>
</feature>
<feature type="compositionally biased region" description="Basic and acidic residues" evidence="1">
    <location>
        <begin position="34"/>
        <end position="44"/>
    </location>
</feature>
<dbReference type="PROSITE" id="PS51782">
    <property type="entry name" value="LYSM"/>
    <property type="match status" value="1"/>
</dbReference>
<dbReference type="Pfam" id="PF01476">
    <property type="entry name" value="LysM"/>
    <property type="match status" value="1"/>
</dbReference>
<dbReference type="EMBL" id="CP027665">
    <property type="protein sequence ID" value="AVO37084.1"/>
    <property type="molecule type" value="Genomic_DNA"/>
</dbReference>
<evidence type="ECO:0000259" key="2">
    <source>
        <dbReference type="PROSITE" id="PS51782"/>
    </source>
</evidence>
<evidence type="ECO:0000256" key="1">
    <source>
        <dbReference type="SAM" id="MobiDB-lite"/>
    </source>
</evidence>
<dbReference type="InterPro" id="IPR018392">
    <property type="entry name" value="LysM"/>
</dbReference>
<dbReference type="SUPFAM" id="SSF54106">
    <property type="entry name" value="LysM domain"/>
    <property type="match status" value="1"/>
</dbReference>
<feature type="region of interest" description="Disordered" evidence="1">
    <location>
        <begin position="34"/>
        <end position="54"/>
    </location>
</feature>
<dbReference type="SMART" id="SM00257">
    <property type="entry name" value="LysM"/>
    <property type="match status" value="1"/>
</dbReference>
<organism evidence="3 4">
    <name type="scientific">Pukyongiella litopenaei</name>
    <dbReference type="NCBI Taxonomy" id="2605946"/>
    <lineage>
        <taxon>Bacteria</taxon>
        <taxon>Pseudomonadati</taxon>
        <taxon>Pseudomonadota</taxon>
        <taxon>Alphaproteobacteria</taxon>
        <taxon>Rhodobacterales</taxon>
        <taxon>Paracoccaceae</taxon>
        <taxon>Pukyongiella</taxon>
    </lineage>
</organism>
<dbReference type="Gene3D" id="3.10.350.10">
    <property type="entry name" value="LysM domain"/>
    <property type="match status" value="1"/>
</dbReference>
<dbReference type="CDD" id="cd00118">
    <property type="entry name" value="LysM"/>
    <property type="match status" value="1"/>
</dbReference>
<keyword evidence="4" id="KW-1185">Reference proteome</keyword>
<dbReference type="KEGG" id="thas:C6Y53_04770"/>
<dbReference type="InterPro" id="IPR036779">
    <property type="entry name" value="LysM_dom_sf"/>
</dbReference>